<protein>
    <submittedName>
        <fullName evidence="1">Uncharacterized protein</fullName>
    </submittedName>
</protein>
<proteinExistence type="predicted"/>
<dbReference type="EMBL" id="QGKV02000832">
    <property type="protein sequence ID" value="KAF3550415.1"/>
    <property type="molecule type" value="Genomic_DNA"/>
</dbReference>
<reference evidence="1 2" key="1">
    <citation type="journal article" date="2020" name="BMC Genomics">
        <title>Intraspecific diversification of the crop wild relative Brassica cretica Lam. using demographic model selection.</title>
        <authorList>
            <person name="Kioukis A."/>
            <person name="Michalopoulou V.A."/>
            <person name="Briers L."/>
            <person name="Pirintsos S."/>
            <person name="Studholme D.J."/>
            <person name="Pavlidis P."/>
            <person name="Sarris P.F."/>
        </authorList>
    </citation>
    <scope>NUCLEOTIDE SEQUENCE [LARGE SCALE GENOMIC DNA]</scope>
    <source>
        <strain evidence="2">cv. PFS-1207/04</strain>
    </source>
</reference>
<sequence>YDKKPWRLSEFARNITLRSDLSGAATPDFTYPEPGESIITSHYKKTGGSDGRNRQKFVGIDRFRRISDEPIRRYLFVGKKNIRRNFVRPSDDFLTNTEKRHSDELPTIFRCRHTRPEFIGKNYIPTEIVPRTIPTNVVLGQYRWTMVRQNIPTDNGSSVFFEESSPSVFSDEP</sequence>
<gene>
    <name evidence="1" type="ORF">DY000_02010239</name>
</gene>
<accession>A0ABQ7CEP0</accession>
<comment type="caution">
    <text evidence="1">The sequence shown here is derived from an EMBL/GenBank/DDBJ whole genome shotgun (WGS) entry which is preliminary data.</text>
</comment>
<dbReference type="Proteomes" id="UP000266723">
    <property type="component" value="Unassembled WGS sequence"/>
</dbReference>
<organism evidence="1 2">
    <name type="scientific">Brassica cretica</name>
    <name type="common">Mustard</name>
    <dbReference type="NCBI Taxonomy" id="69181"/>
    <lineage>
        <taxon>Eukaryota</taxon>
        <taxon>Viridiplantae</taxon>
        <taxon>Streptophyta</taxon>
        <taxon>Embryophyta</taxon>
        <taxon>Tracheophyta</taxon>
        <taxon>Spermatophyta</taxon>
        <taxon>Magnoliopsida</taxon>
        <taxon>eudicotyledons</taxon>
        <taxon>Gunneridae</taxon>
        <taxon>Pentapetalae</taxon>
        <taxon>rosids</taxon>
        <taxon>malvids</taxon>
        <taxon>Brassicales</taxon>
        <taxon>Brassicaceae</taxon>
        <taxon>Brassiceae</taxon>
        <taxon>Brassica</taxon>
    </lineage>
</organism>
<feature type="non-terminal residue" evidence="1">
    <location>
        <position position="1"/>
    </location>
</feature>
<evidence type="ECO:0000313" key="1">
    <source>
        <dbReference type="EMBL" id="KAF3550415.1"/>
    </source>
</evidence>
<name>A0ABQ7CEP0_BRACR</name>
<evidence type="ECO:0000313" key="2">
    <source>
        <dbReference type="Proteomes" id="UP000266723"/>
    </source>
</evidence>
<keyword evidence="2" id="KW-1185">Reference proteome</keyword>